<keyword evidence="4" id="KW-0904">Protein phosphatase</keyword>
<dbReference type="STRING" id="101091.A0A1C7N461"/>
<dbReference type="EC" id="3.1.3.48" evidence="2"/>
<keyword evidence="10" id="KW-1185">Reference proteome</keyword>
<protein>
    <recommendedName>
        <fullName evidence="2">protein-tyrosine-phosphatase</fullName>
        <ecNumber evidence="2">3.1.3.48</ecNumber>
    </recommendedName>
</protein>
<dbReference type="PROSITE" id="PS00383">
    <property type="entry name" value="TYR_PHOSPHATASE_1"/>
    <property type="match status" value="1"/>
</dbReference>
<dbReference type="InterPro" id="IPR000340">
    <property type="entry name" value="Dual-sp_phosphatase_cat-dom"/>
</dbReference>
<feature type="compositionally biased region" description="Polar residues" evidence="5">
    <location>
        <begin position="412"/>
        <end position="428"/>
    </location>
</feature>
<dbReference type="AlphaFoldDB" id="A0A1C7N461"/>
<dbReference type="InParanoid" id="A0A1C7N461"/>
<evidence type="ECO:0000256" key="2">
    <source>
        <dbReference type="ARBA" id="ARBA00013064"/>
    </source>
</evidence>
<dbReference type="InterPro" id="IPR020422">
    <property type="entry name" value="TYR_PHOSPHATASE_DUAL_dom"/>
</dbReference>
<dbReference type="InterPro" id="IPR029021">
    <property type="entry name" value="Prot-tyrosine_phosphatase-like"/>
</dbReference>
<feature type="compositionally biased region" description="Polar residues" evidence="5">
    <location>
        <begin position="145"/>
        <end position="155"/>
    </location>
</feature>
<dbReference type="InterPro" id="IPR000387">
    <property type="entry name" value="Tyr_Pase_dom"/>
</dbReference>
<feature type="domain" description="Tyrosine-protein phosphatase" evidence="6">
    <location>
        <begin position="519"/>
        <end position="666"/>
    </location>
</feature>
<dbReference type="PROSITE" id="PS50206">
    <property type="entry name" value="RHODANESE_3"/>
    <property type="match status" value="1"/>
</dbReference>
<dbReference type="PANTHER" id="PTHR10159">
    <property type="entry name" value="DUAL SPECIFICITY PROTEIN PHOSPHATASE"/>
    <property type="match status" value="1"/>
</dbReference>
<comment type="caution">
    <text evidence="9">The sequence shown here is derived from an EMBL/GenBank/DDBJ whole genome shotgun (WGS) entry which is preliminary data.</text>
</comment>
<dbReference type="GO" id="GO:0004725">
    <property type="term" value="F:protein tyrosine phosphatase activity"/>
    <property type="evidence" value="ECO:0007669"/>
    <property type="project" value="UniProtKB-EC"/>
</dbReference>
<feature type="domain" description="Tyrosine specific protein phosphatases" evidence="7">
    <location>
        <begin position="587"/>
        <end position="647"/>
    </location>
</feature>
<dbReference type="CDD" id="cd14498">
    <property type="entry name" value="DSP"/>
    <property type="match status" value="1"/>
</dbReference>
<dbReference type="EMBL" id="LUGH01000601">
    <property type="protein sequence ID" value="OBZ83807.1"/>
    <property type="molecule type" value="Genomic_DNA"/>
</dbReference>
<comment type="similarity">
    <text evidence="1">Belongs to the protein-tyrosine phosphatase family. Non-receptor class dual specificity subfamily.</text>
</comment>
<dbReference type="GO" id="GO:0043409">
    <property type="term" value="P:negative regulation of MAPK cascade"/>
    <property type="evidence" value="ECO:0007669"/>
    <property type="project" value="TreeGrafter"/>
</dbReference>
<dbReference type="Pfam" id="PF00782">
    <property type="entry name" value="DSPc"/>
    <property type="match status" value="1"/>
</dbReference>
<evidence type="ECO:0000313" key="9">
    <source>
        <dbReference type="EMBL" id="OBZ83807.1"/>
    </source>
</evidence>
<keyword evidence="3" id="KW-0378">Hydrolase</keyword>
<evidence type="ECO:0000256" key="1">
    <source>
        <dbReference type="ARBA" id="ARBA00008601"/>
    </source>
</evidence>
<evidence type="ECO:0000259" key="6">
    <source>
        <dbReference type="PROSITE" id="PS50054"/>
    </source>
</evidence>
<proteinExistence type="inferred from homology"/>
<evidence type="ECO:0000259" key="7">
    <source>
        <dbReference type="PROSITE" id="PS50056"/>
    </source>
</evidence>
<dbReference type="Proteomes" id="UP000093000">
    <property type="component" value="Unassembled WGS sequence"/>
</dbReference>
<feature type="compositionally biased region" description="Low complexity" evidence="5">
    <location>
        <begin position="705"/>
        <end position="723"/>
    </location>
</feature>
<dbReference type="PROSITE" id="PS50056">
    <property type="entry name" value="TYR_PHOSPHATASE_2"/>
    <property type="match status" value="1"/>
</dbReference>
<evidence type="ECO:0000313" key="10">
    <source>
        <dbReference type="Proteomes" id="UP000093000"/>
    </source>
</evidence>
<sequence>MKPTVLSTEPTDIRENNSGSFLDLLSAAFQSQTSLSDKEQRPKRTSRQLSSPALRKRSSGNYRISQPQPQQQTPPPPSSDSLLERRRDSNGINYSNCVSVLNEYQQSRQSTAEEGDQLRKIKDKEEDDDDEKPLFTLRKEELPTQPVSPKTSTNRGRIAKRLSATLNAINPIHSNPHTNASSNNLSFLKSIKDTKPIDASLLGQRLKEAQNPLEVEPLMIDMRPLNQYEKSHIRHSINVSVPTLLVKRYRRGVVSNFNLESFITTAEGTDLFRNWLKQFQAQDIQNLPERAQVIVYDEEMAETDMTTATWILMGAIKKNTLAAVHWLQQGYRGFEQWDVTHTYLVGTQFDRLDTPPLPIPSSSSELMKKFKSPLNPPNKLKVPTPMVSRSASTLSAKDNSLTVNVQRRSSLFTLDTSNMRPSKSRTITSIPSRAQPTSSSSSSSLKPQPQPHLSSQRRIPNEVLESISERQNTPTTAIFSPDEVFHTPLESAFPSEEDLMMMTAQDEQTPKTENEYDFVISEIIPNFLYLGPEIATVDQLAGLRSRSIRRILNMAEECDDDVPGLKEHFQYQKVAARDTVEMQNVEGTLRKAVKVIDDSKRHHEPIYVHCKAGKSRSAAAILAYLVLSERWTLKKAYQHIVKMRPNISPNIGFVVELMKLEEGVHGETSNFAGTDWRLIDLTNPPSPDTQREMTRLERAWKRGRSASNASRHLSSSQLSLLSNEGSDEES</sequence>
<dbReference type="Gene3D" id="3.40.250.10">
    <property type="entry name" value="Rhodanese-like domain"/>
    <property type="match status" value="1"/>
</dbReference>
<feature type="region of interest" description="Disordered" evidence="5">
    <location>
        <begin position="372"/>
        <end position="400"/>
    </location>
</feature>
<accession>A0A1C7N461</accession>
<feature type="region of interest" description="Disordered" evidence="5">
    <location>
        <begin position="412"/>
        <end position="458"/>
    </location>
</feature>
<reference evidence="9 10" key="1">
    <citation type="submission" date="2016-03" db="EMBL/GenBank/DDBJ databases">
        <title>Choanephora cucurbitarum.</title>
        <authorList>
            <person name="Min B."/>
            <person name="Park H."/>
            <person name="Park J.-H."/>
            <person name="Shin H.-D."/>
            <person name="Choi I.-G."/>
        </authorList>
    </citation>
    <scope>NUCLEOTIDE SEQUENCE [LARGE SCALE GENOMIC DNA]</scope>
    <source>
        <strain evidence="9 10">KUS-F28377</strain>
    </source>
</reference>
<evidence type="ECO:0000259" key="8">
    <source>
        <dbReference type="PROSITE" id="PS50206"/>
    </source>
</evidence>
<dbReference type="SMART" id="SM00195">
    <property type="entry name" value="DSPc"/>
    <property type="match status" value="1"/>
</dbReference>
<dbReference type="Pfam" id="PF00581">
    <property type="entry name" value="Rhodanese"/>
    <property type="match status" value="1"/>
</dbReference>
<feature type="compositionally biased region" description="Low complexity" evidence="5">
    <location>
        <begin position="429"/>
        <end position="456"/>
    </location>
</feature>
<feature type="region of interest" description="Disordered" evidence="5">
    <location>
        <begin position="682"/>
        <end position="730"/>
    </location>
</feature>
<dbReference type="GO" id="GO:0005737">
    <property type="term" value="C:cytoplasm"/>
    <property type="evidence" value="ECO:0007669"/>
    <property type="project" value="TreeGrafter"/>
</dbReference>
<feature type="compositionally biased region" description="Polar residues" evidence="5">
    <location>
        <begin position="387"/>
        <end position="400"/>
    </location>
</feature>
<dbReference type="InterPro" id="IPR001763">
    <property type="entry name" value="Rhodanese-like_dom"/>
</dbReference>
<dbReference type="OrthoDB" id="273181at2759"/>
<evidence type="ECO:0000256" key="3">
    <source>
        <dbReference type="ARBA" id="ARBA00022801"/>
    </source>
</evidence>
<feature type="domain" description="Rhodanese" evidence="8">
    <location>
        <begin position="213"/>
        <end position="298"/>
    </location>
</feature>
<name>A0A1C7N461_9FUNG</name>
<dbReference type="InterPro" id="IPR036873">
    <property type="entry name" value="Rhodanese-like_dom_sf"/>
</dbReference>
<dbReference type="Gene3D" id="3.90.190.10">
    <property type="entry name" value="Protein tyrosine phosphatase superfamily"/>
    <property type="match status" value="1"/>
</dbReference>
<evidence type="ECO:0000256" key="5">
    <source>
        <dbReference type="SAM" id="MobiDB-lite"/>
    </source>
</evidence>
<feature type="region of interest" description="Disordered" evidence="5">
    <location>
        <begin position="106"/>
        <end position="155"/>
    </location>
</feature>
<dbReference type="InterPro" id="IPR016130">
    <property type="entry name" value="Tyr_Pase_AS"/>
</dbReference>
<evidence type="ECO:0000256" key="4">
    <source>
        <dbReference type="ARBA" id="ARBA00022912"/>
    </source>
</evidence>
<feature type="region of interest" description="Disordered" evidence="5">
    <location>
        <begin position="31"/>
        <end position="85"/>
    </location>
</feature>
<feature type="compositionally biased region" description="Basic and acidic residues" evidence="5">
    <location>
        <begin position="689"/>
        <end position="700"/>
    </location>
</feature>
<dbReference type="PROSITE" id="PS50054">
    <property type="entry name" value="TYR_PHOSPHATASE_DUAL"/>
    <property type="match status" value="1"/>
</dbReference>
<dbReference type="SUPFAM" id="SSF52799">
    <property type="entry name" value="(Phosphotyrosine protein) phosphatases II"/>
    <property type="match status" value="1"/>
</dbReference>
<gene>
    <name evidence="9" type="primary">Dusp2</name>
    <name evidence="9" type="ORF">A0J61_08146</name>
</gene>
<organism evidence="9 10">
    <name type="scientific">Choanephora cucurbitarum</name>
    <dbReference type="NCBI Taxonomy" id="101091"/>
    <lineage>
        <taxon>Eukaryota</taxon>
        <taxon>Fungi</taxon>
        <taxon>Fungi incertae sedis</taxon>
        <taxon>Mucoromycota</taxon>
        <taxon>Mucoromycotina</taxon>
        <taxon>Mucoromycetes</taxon>
        <taxon>Mucorales</taxon>
        <taxon>Mucorineae</taxon>
        <taxon>Choanephoraceae</taxon>
        <taxon>Choanephoroideae</taxon>
        <taxon>Choanephora</taxon>
    </lineage>
</organism>
<dbReference type="SUPFAM" id="SSF52821">
    <property type="entry name" value="Rhodanese/Cell cycle control phosphatase"/>
    <property type="match status" value="1"/>
</dbReference>
<dbReference type="PANTHER" id="PTHR10159:SF530">
    <property type="entry name" value="DUAL SPECIFICITY PROTEIN PHOSPHATASE DDB_G0271350-RELATED"/>
    <property type="match status" value="1"/>
</dbReference>